<dbReference type="EMBL" id="JAJIRN010000004">
    <property type="protein sequence ID" value="MCV2368323.1"/>
    <property type="molecule type" value="Genomic_DNA"/>
</dbReference>
<feature type="chain" id="PRO_5045367388" evidence="1">
    <location>
        <begin position="37"/>
        <end position="245"/>
    </location>
</feature>
<dbReference type="InterPro" id="IPR013424">
    <property type="entry name" value="Ice-binding_C"/>
</dbReference>
<feature type="signal peptide" evidence="1">
    <location>
        <begin position="1"/>
        <end position="36"/>
    </location>
</feature>
<keyword evidence="3" id="KW-1185">Reference proteome</keyword>
<dbReference type="NCBIfam" id="TIGR02595">
    <property type="entry name" value="PEP_CTERM"/>
    <property type="match status" value="1"/>
</dbReference>
<evidence type="ECO:0000256" key="1">
    <source>
        <dbReference type="SAM" id="SignalP"/>
    </source>
</evidence>
<organism evidence="2 3">
    <name type="scientific">Roseateles oligotrophus</name>
    <dbReference type="NCBI Taxonomy" id="1769250"/>
    <lineage>
        <taxon>Bacteria</taxon>
        <taxon>Pseudomonadati</taxon>
        <taxon>Pseudomonadota</taxon>
        <taxon>Betaproteobacteria</taxon>
        <taxon>Burkholderiales</taxon>
        <taxon>Sphaerotilaceae</taxon>
        <taxon>Roseateles</taxon>
    </lineage>
</organism>
<reference evidence="2 3" key="1">
    <citation type="submission" date="2021-11" db="EMBL/GenBank/DDBJ databases">
        <authorList>
            <person name="Liang Q."/>
            <person name="Mou H."/>
            <person name="Liu Z."/>
        </authorList>
    </citation>
    <scope>NUCLEOTIDE SEQUENCE [LARGE SCALE GENOMIC DNA]</scope>
    <source>
        <strain evidence="2 3">CHU3</strain>
    </source>
</reference>
<comment type="caution">
    <text evidence="2">The sequence shown here is derived from an EMBL/GenBank/DDBJ whole genome shotgun (WGS) entry which is preliminary data.</text>
</comment>
<accession>A0ABT2YE65</accession>
<dbReference type="Proteomes" id="UP001209701">
    <property type="component" value="Unassembled WGS sequence"/>
</dbReference>
<proteinExistence type="predicted"/>
<dbReference type="RefSeq" id="WP_263570927.1">
    <property type="nucleotide sequence ID" value="NZ_JAJIRN010000004.1"/>
</dbReference>
<evidence type="ECO:0000313" key="2">
    <source>
        <dbReference type="EMBL" id="MCV2368323.1"/>
    </source>
</evidence>
<gene>
    <name evidence="2" type="ORF">LNV07_09475</name>
</gene>
<protein>
    <submittedName>
        <fullName evidence="2">PEP-CTERM sorting domain-containing protein</fullName>
    </submittedName>
</protein>
<keyword evidence="1" id="KW-0732">Signal</keyword>
<sequence>MSSFLGDKVLGGMGVSKRLAGLLLGACLGLSGGAQAGVVTGNFDPEFGSVLPTLSYRGTYSFYVPDALIPPVGTGTQLVDTSGSPLVANVSLTLLTTGNESSAVTRTFNMNVLSLNIDLALGYLIGFQTDVEAGLDFGPLEPGPYFNFRYLASGLAKLEVNLGGSGEIYDASYDNYSMLIRHNNDVGVSRLGDGVALLRTVTGVDGNGDPIITTQQVSVVPEPGSLALLLGAFGALALTRRARLR</sequence>
<name>A0ABT2YE65_9BURK</name>
<evidence type="ECO:0000313" key="3">
    <source>
        <dbReference type="Proteomes" id="UP001209701"/>
    </source>
</evidence>